<proteinExistence type="inferred from homology"/>
<feature type="chain" id="PRO_5018817108" description="Interleukin-12 subunit alpha" evidence="1">
    <location>
        <begin position="30"/>
        <end position="210"/>
    </location>
</feature>
<comment type="subunit">
    <text evidence="1">Heterodimer with IL12B; disulfide-linked. The heterodimer is known as interleukin IL-12.</text>
</comment>
<gene>
    <name evidence="1" type="primary">IL12A</name>
    <name evidence="2" type="ORF">scyTo_0000568</name>
</gene>
<dbReference type="GO" id="GO:0008083">
    <property type="term" value="F:growth factor activity"/>
    <property type="evidence" value="ECO:0007669"/>
    <property type="project" value="UniProtKB-KW"/>
</dbReference>
<feature type="signal peptide" evidence="1">
    <location>
        <begin position="1"/>
        <end position="29"/>
    </location>
</feature>
<comment type="caution">
    <text evidence="2">The sequence shown here is derived from an EMBL/GenBank/DDBJ whole genome shotgun (WGS) entry which is preliminary data.</text>
</comment>
<keyword evidence="1" id="KW-0964">Secreted</keyword>
<dbReference type="Gene3D" id="1.20.1250.10">
    <property type="match status" value="1"/>
</dbReference>
<organism evidence="2 3">
    <name type="scientific">Scyliorhinus torazame</name>
    <name type="common">Cloudy catshark</name>
    <name type="synonym">Catulus torazame</name>
    <dbReference type="NCBI Taxonomy" id="75743"/>
    <lineage>
        <taxon>Eukaryota</taxon>
        <taxon>Metazoa</taxon>
        <taxon>Chordata</taxon>
        <taxon>Craniata</taxon>
        <taxon>Vertebrata</taxon>
        <taxon>Chondrichthyes</taxon>
        <taxon>Elasmobranchii</taxon>
        <taxon>Galeomorphii</taxon>
        <taxon>Galeoidea</taxon>
        <taxon>Carcharhiniformes</taxon>
        <taxon>Scyliorhinidae</taxon>
        <taxon>Scyliorhinus</taxon>
    </lineage>
</organism>
<comment type="subcellular location">
    <subcellularLocation>
        <location evidence="1">Secreted</location>
    </subcellularLocation>
</comment>
<dbReference type="OrthoDB" id="9893660at2759"/>
<evidence type="ECO:0000256" key="1">
    <source>
        <dbReference type="RuleBase" id="RU363133"/>
    </source>
</evidence>
<comment type="similarity">
    <text evidence="1">Belongs to the IL-6 superfamily.</text>
</comment>
<dbReference type="GO" id="GO:0005615">
    <property type="term" value="C:extracellular space"/>
    <property type="evidence" value="ECO:0007669"/>
    <property type="project" value="UniProtKB-KW"/>
</dbReference>
<dbReference type="OMA" id="TMNESCL"/>
<keyword evidence="1" id="KW-0339">Growth factor</keyword>
<keyword evidence="1" id="KW-1015">Disulfide bond</keyword>
<dbReference type="GO" id="GO:0006955">
    <property type="term" value="P:immune response"/>
    <property type="evidence" value="ECO:0007669"/>
    <property type="project" value="InterPro"/>
</dbReference>
<keyword evidence="3" id="KW-1185">Reference proteome</keyword>
<dbReference type="GO" id="GO:0005143">
    <property type="term" value="F:interleukin-12 receptor binding"/>
    <property type="evidence" value="ECO:0007669"/>
    <property type="project" value="InterPro"/>
</dbReference>
<dbReference type="Proteomes" id="UP000288216">
    <property type="component" value="Unassembled WGS sequence"/>
</dbReference>
<evidence type="ECO:0000313" key="2">
    <source>
        <dbReference type="EMBL" id="GCB66271.1"/>
    </source>
</evidence>
<keyword evidence="1" id="KW-0732">Signal</keyword>
<dbReference type="AlphaFoldDB" id="A0A401NZH4"/>
<dbReference type="InterPro" id="IPR004281">
    <property type="entry name" value="IL-12_alpha"/>
</dbReference>
<accession>A0A401NZH4</accession>
<reference evidence="2 3" key="1">
    <citation type="journal article" date="2018" name="Nat. Ecol. Evol.">
        <title>Shark genomes provide insights into elasmobranch evolution and the origin of vertebrates.</title>
        <authorList>
            <person name="Hara Y"/>
            <person name="Yamaguchi K"/>
            <person name="Onimaru K"/>
            <person name="Kadota M"/>
            <person name="Koyanagi M"/>
            <person name="Keeley SD"/>
            <person name="Tatsumi K"/>
            <person name="Tanaka K"/>
            <person name="Motone F"/>
            <person name="Kageyama Y"/>
            <person name="Nozu R"/>
            <person name="Adachi N"/>
            <person name="Nishimura O"/>
            <person name="Nakagawa R"/>
            <person name="Tanegashima C"/>
            <person name="Kiyatake I"/>
            <person name="Matsumoto R"/>
            <person name="Murakumo K"/>
            <person name="Nishida K"/>
            <person name="Terakita A"/>
            <person name="Kuratani S"/>
            <person name="Sato K"/>
            <person name="Hyodo S Kuraku.S."/>
        </authorList>
    </citation>
    <scope>NUCLEOTIDE SEQUENCE [LARGE SCALE GENOMIC DNA]</scope>
</reference>
<dbReference type="STRING" id="75743.A0A401NZH4"/>
<sequence length="210" mass="23934">MLSLEAVAWTPRLWNVVVFLTISLHLSSGTPTEKHQKVDVRYCLNISKDLLNEVKESLRHPDVTGGFNCTDNVIVLEDFTQNHTSTVWTCSPVQESGRCEKSGDSHGCRFSPEQCYQNITADLQIYQAMLQDFIRITGKVCKHIQDLLKALNSDSTYEEAYVDGGSTTEDEEIHTIEFPQRMVLCNILQAFKLRTITINRVMNYLNETQL</sequence>
<evidence type="ECO:0000313" key="3">
    <source>
        <dbReference type="Proteomes" id="UP000288216"/>
    </source>
</evidence>
<dbReference type="Pfam" id="PF03039">
    <property type="entry name" value="IL12"/>
    <property type="match status" value="1"/>
</dbReference>
<protein>
    <recommendedName>
        <fullName evidence="1">Interleukin-12 subunit alpha</fullName>
        <shortName evidence="1">IL-12A</shortName>
    </recommendedName>
</protein>
<dbReference type="InterPro" id="IPR009079">
    <property type="entry name" value="4_helix_cytokine-like_core"/>
</dbReference>
<dbReference type="EMBL" id="BFAA01000104">
    <property type="protein sequence ID" value="GCB66271.1"/>
    <property type="molecule type" value="Genomic_DNA"/>
</dbReference>
<keyword evidence="1" id="KW-0202">Cytokine</keyword>
<dbReference type="GO" id="GO:0005125">
    <property type="term" value="F:cytokine activity"/>
    <property type="evidence" value="ECO:0007669"/>
    <property type="project" value="UniProtKB-KW"/>
</dbReference>
<dbReference type="SUPFAM" id="SSF47266">
    <property type="entry name" value="4-helical cytokines"/>
    <property type="match status" value="1"/>
</dbReference>
<name>A0A401NZH4_SCYTO</name>